<evidence type="ECO:0000256" key="1">
    <source>
        <dbReference type="SAM" id="MobiDB-lite"/>
    </source>
</evidence>
<keyword evidence="5" id="KW-1185">Reference proteome</keyword>
<keyword evidence="2" id="KW-0472">Membrane</keyword>
<sequence length="422" mass="48558">MFLLVFFLLCFLIWIYQPSIMFGCCWLLYQLWALCDFPRVHNYVAERLHLLAWAANRVNDLSWSEFIDIMNKTAGILMLPLSIIVSGSLFSIRNHPSNLTRRNIDAYSLPHIMAKFSPAIIPVLCYGDKKTQLLNCDPPEHRSAQTPDEFALQHQLTIGERLNRDKTREVFMKQLGTPLTEFSSFNAYERALFAVFGLQIFLNDRKSAEKLLDDLNRSCLIKSRRDNGKKGYPVLSLANSSFNRVAQHPEAKRWLRHYSTTRTALFALHDQDLRLPCARFRWLKGLDRILWYTLTSSGRPKVFVEGAGVIAAAKWERLISDISLRLQVNIPRPENWIDIAIIGLEKDLRSIGLVLNERKLQDNTDAIEPGDENDDNSEIIILQSHEPAATDTSFNPVQSNSQQTKYQAPKQRTFSRPRAKRP</sequence>
<protein>
    <submittedName>
        <fullName evidence="4">Conjugal transfer protein TrbA</fullName>
    </submittedName>
</protein>
<feature type="region of interest" description="Disordered" evidence="1">
    <location>
        <begin position="390"/>
        <end position="422"/>
    </location>
</feature>
<gene>
    <name evidence="4" type="ORF">AM629_13210</name>
</gene>
<feature type="compositionally biased region" description="Basic residues" evidence="1">
    <location>
        <begin position="413"/>
        <end position="422"/>
    </location>
</feature>
<evidence type="ECO:0000313" key="5">
    <source>
        <dbReference type="Proteomes" id="UP000037727"/>
    </source>
</evidence>
<keyword evidence="2" id="KW-1133">Transmembrane helix</keyword>
<reference evidence="4 5" key="1">
    <citation type="submission" date="2015-09" db="EMBL/GenBank/DDBJ databases">
        <title>Draft genome sequence and assembly of Photorhabdus sp. VMG, a bacterial symbiont associated with Heterorhabditis zealandica.</title>
        <authorList>
            <person name="Naidoo S."/>
            <person name="Featherston J."/>
            <person name="Mothupi B."/>
            <person name="Gray V.M."/>
        </authorList>
    </citation>
    <scope>NUCLEOTIDE SEQUENCE [LARGE SCALE GENOMIC DNA]</scope>
    <source>
        <strain evidence="4 5">VMG</strain>
    </source>
</reference>
<keyword evidence="2" id="KW-0812">Transmembrane</keyword>
<dbReference type="EMBL" id="LJCS01000036">
    <property type="protein sequence ID" value="KOY61594.1"/>
    <property type="molecule type" value="Genomic_DNA"/>
</dbReference>
<feature type="domain" description="DotM C-terminal cytoplasmic" evidence="3">
    <location>
        <begin position="166"/>
        <end position="322"/>
    </location>
</feature>
<dbReference type="InterPro" id="IPR056464">
    <property type="entry name" value="DotM_C"/>
</dbReference>
<name>A0ABR5KAI0_9GAMM</name>
<dbReference type="Pfam" id="PF23127">
    <property type="entry name" value="DotM_C"/>
    <property type="match status" value="1"/>
</dbReference>
<organism evidence="4 5">
    <name type="scientific">Photorhabdus heterorhabditis</name>
    <dbReference type="NCBI Taxonomy" id="880156"/>
    <lineage>
        <taxon>Bacteria</taxon>
        <taxon>Pseudomonadati</taxon>
        <taxon>Pseudomonadota</taxon>
        <taxon>Gammaproteobacteria</taxon>
        <taxon>Enterobacterales</taxon>
        <taxon>Morganellaceae</taxon>
        <taxon>Photorhabdus</taxon>
    </lineage>
</organism>
<proteinExistence type="predicted"/>
<evidence type="ECO:0000259" key="3">
    <source>
        <dbReference type="Pfam" id="PF23127"/>
    </source>
</evidence>
<accession>A0ABR5KAI0</accession>
<dbReference type="Proteomes" id="UP000037727">
    <property type="component" value="Unassembled WGS sequence"/>
</dbReference>
<evidence type="ECO:0000313" key="4">
    <source>
        <dbReference type="EMBL" id="KOY61594.1"/>
    </source>
</evidence>
<evidence type="ECO:0000256" key="2">
    <source>
        <dbReference type="SAM" id="Phobius"/>
    </source>
</evidence>
<feature type="transmembrane region" description="Helical" evidence="2">
    <location>
        <begin position="73"/>
        <end position="92"/>
    </location>
</feature>
<feature type="compositionally biased region" description="Polar residues" evidence="1">
    <location>
        <begin position="390"/>
        <end position="412"/>
    </location>
</feature>
<comment type="caution">
    <text evidence="4">The sequence shown here is derived from an EMBL/GenBank/DDBJ whole genome shotgun (WGS) entry which is preliminary data.</text>
</comment>